<feature type="signal peptide" evidence="4">
    <location>
        <begin position="1"/>
        <end position="27"/>
    </location>
</feature>
<accession>A0A560GP26</accession>
<dbReference type="GO" id="GO:0005507">
    <property type="term" value="F:copper ion binding"/>
    <property type="evidence" value="ECO:0007669"/>
    <property type="project" value="InterPro"/>
</dbReference>
<dbReference type="PANTHER" id="PTHR10003">
    <property type="entry name" value="SUPEROXIDE DISMUTASE CU-ZN -RELATED"/>
    <property type="match status" value="1"/>
</dbReference>
<dbReference type="GO" id="GO:0004784">
    <property type="term" value="F:superoxide dismutase activity"/>
    <property type="evidence" value="ECO:0007669"/>
    <property type="project" value="UniProtKB-EC"/>
</dbReference>
<dbReference type="EMBL" id="VITR01000019">
    <property type="protein sequence ID" value="TWB35757.1"/>
    <property type="molecule type" value="Genomic_DNA"/>
</dbReference>
<evidence type="ECO:0000313" key="7">
    <source>
        <dbReference type="Proteomes" id="UP000315751"/>
    </source>
</evidence>
<keyword evidence="7" id="KW-1185">Reference proteome</keyword>
<evidence type="ECO:0000256" key="4">
    <source>
        <dbReference type="SAM" id="SignalP"/>
    </source>
</evidence>
<dbReference type="Pfam" id="PF00080">
    <property type="entry name" value="Sod_Cu"/>
    <property type="match status" value="1"/>
</dbReference>
<comment type="cofactor">
    <cofactor evidence="2">
        <name>Zn(2+)</name>
        <dbReference type="ChEBI" id="CHEBI:29105"/>
    </cofactor>
    <text evidence="2">Binds 1 zinc ion per subunit.</text>
</comment>
<proteinExistence type="inferred from homology"/>
<keyword evidence="2" id="KW-0862">Zinc</keyword>
<organism evidence="6 7">
    <name type="scientific">Nitrospirillum amazonense</name>
    <dbReference type="NCBI Taxonomy" id="28077"/>
    <lineage>
        <taxon>Bacteria</taxon>
        <taxon>Pseudomonadati</taxon>
        <taxon>Pseudomonadota</taxon>
        <taxon>Alphaproteobacteria</taxon>
        <taxon>Rhodospirillales</taxon>
        <taxon>Azospirillaceae</taxon>
        <taxon>Nitrospirillum</taxon>
    </lineage>
</organism>
<dbReference type="Proteomes" id="UP000315751">
    <property type="component" value="Unassembled WGS sequence"/>
</dbReference>
<evidence type="ECO:0000256" key="3">
    <source>
        <dbReference type="SAM" id="MobiDB-lite"/>
    </source>
</evidence>
<dbReference type="PROSITE" id="PS00332">
    <property type="entry name" value="SOD_CU_ZN_2"/>
    <property type="match status" value="1"/>
</dbReference>
<dbReference type="InterPro" id="IPR024134">
    <property type="entry name" value="SOD_Cu/Zn_/chaperone"/>
</dbReference>
<dbReference type="RefSeq" id="WP_276509116.1">
    <property type="nucleotide sequence ID" value="NZ_VITR01000019.1"/>
</dbReference>
<dbReference type="NCBIfam" id="NF007628">
    <property type="entry name" value="PRK10290.1"/>
    <property type="match status" value="1"/>
</dbReference>
<feature type="domain" description="Superoxide dismutase copper/zinc binding" evidence="5">
    <location>
        <begin position="49"/>
        <end position="182"/>
    </location>
</feature>
<keyword evidence="2" id="KW-0560">Oxidoreductase</keyword>
<dbReference type="InterPro" id="IPR001424">
    <property type="entry name" value="SOD_Cu_Zn_dom"/>
</dbReference>
<protein>
    <recommendedName>
        <fullName evidence="2">Superoxide dismutase [Cu-Zn]</fullName>
        <ecNumber evidence="2">1.15.1.1</ecNumber>
    </recommendedName>
</protein>
<name>A0A560GP26_9PROT</name>
<dbReference type="EC" id="1.15.1.1" evidence="2"/>
<evidence type="ECO:0000256" key="2">
    <source>
        <dbReference type="RuleBase" id="RU000393"/>
    </source>
</evidence>
<keyword evidence="4" id="KW-0732">Signal</keyword>
<keyword evidence="2" id="KW-0479">Metal-binding</keyword>
<comment type="caution">
    <text evidence="6">The sequence shown here is derived from an EMBL/GenBank/DDBJ whole genome shotgun (WGS) entry which is preliminary data.</text>
</comment>
<dbReference type="SUPFAM" id="SSF49329">
    <property type="entry name" value="Cu,Zn superoxide dismutase-like"/>
    <property type="match status" value="1"/>
</dbReference>
<feature type="chain" id="PRO_5021728019" description="Superoxide dismutase [Cu-Zn]" evidence="4">
    <location>
        <begin position="28"/>
        <end position="185"/>
    </location>
</feature>
<dbReference type="Gene3D" id="2.60.40.200">
    <property type="entry name" value="Superoxide dismutase, copper/zinc binding domain"/>
    <property type="match status" value="1"/>
</dbReference>
<evidence type="ECO:0000313" key="6">
    <source>
        <dbReference type="EMBL" id="TWB35757.1"/>
    </source>
</evidence>
<comment type="similarity">
    <text evidence="1 2">Belongs to the Cu-Zn superoxide dismutase family.</text>
</comment>
<evidence type="ECO:0000256" key="1">
    <source>
        <dbReference type="ARBA" id="ARBA00010457"/>
    </source>
</evidence>
<gene>
    <name evidence="6" type="ORF">FBZ90_11942</name>
</gene>
<comment type="catalytic activity">
    <reaction evidence="2">
        <text>2 superoxide + 2 H(+) = H2O2 + O2</text>
        <dbReference type="Rhea" id="RHEA:20696"/>
        <dbReference type="ChEBI" id="CHEBI:15378"/>
        <dbReference type="ChEBI" id="CHEBI:15379"/>
        <dbReference type="ChEBI" id="CHEBI:16240"/>
        <dbReference type="ChEBI" id="CHEBI:18421"/>
        <dbReference type="EC" id="1.15.1.1"/>
    </reaction>
</comment>
<evidence type="ECO:0000259" key="5">
    <source>
        <dbReference type="Pfam" id="PF00080"/>
    </source>
</evidence>
<dbReference type="InterPro" id="IPR018152">
    <property type="entry name" value="SOD_Cu/Zn_BS"/>
</dbReference>
<sequence>MTKSILRAALVSAAMVTAVGAPFAALAAAAPVTTTIHLITATGVGPAIGTITATEGSGGLVLTPKLTGLAPGVHGFHLHANASCQPGEKDGKPGAGLAAGGHFDPASTGKHLGPTGDGHKGDLPPLTVTADGSTAPDPLTAPHLTLADIAGHAFIIHTGGDNFSDTPEPLGGGGGRVACGVVGEK</sequence>
<comment type="function">
    <text evidence="2">Destroys radicals which are normally produced within the cells and which are toxic to biological systems.</text>
</comment>
<dbReference type="AlphaFoldDB" id="A0A560GP26"/>
<dbReference type="InterPro" id="IPR036423">
    <property type="entry name" value="SOD-like_Cu/Zn_dom_sf"/>
</dbReference>
<keyword evidence="2" id="KW-0186">Copper</keyword>
<reference evidence="6 7" key="1">
    <citation type="submission" date="2019-06" db="EMBL/GenBank/DDBJ databases">
        <title>Genomic Encyclopedia of Type Strains, Phase IV (KMG-V): Genome sequencing to study the core and pangenomes of soil and plant-associated prokaryotes.</title>
        <authorList>
            <person name="Whitman W."/>
        </authorList>
    </citation>
    <scope>NUCLEOTIDE SEQUENCE [LARGE SCALE GENOMIC DNA]</scope>
    <source>
        <strain evidence="6 7">BR 11622</strain>
    </source>
</reference>
<feature type="region of interest" description="Disordered" evidence="3">
    <location>
        <begin position="84"/>
        <end position="139"/>
    </location>
</feature>
<comment type="cofactor">
    <cofactor evidence="2">
        <name>Cu cation</name>
        <dbReference type="ChEBI" id="CHEBI:23378"/>
    </cofactor>
    <text evidence="2">Binds 1 copper ion per subunit.</text>
</comment>